<evidence type="ECO:0000313" key="2">
    <source>
        <dbReference type="EMBL" id="GAA4953244.1"/>
    </source>
</evidence>
<comment type="caution">
    <text evidence="2">The sequence shown here is derived from an EMBL/GenBank/DDBJ whole genome shotgun (WGS) entry which is preliminary data.</text>
</comment>
<feature type="signal peptide" evidence="1">
    <location>
        <begin position="1"/>
        <end position="26"/>
    </location>
</feature>
<evidence type="ECO:0000256" key="1">
    <source>
        <dbReference type="SAM" id="SignalP"/>
    </source>
</evidence>
<protein>
    <submittedName>
        <fullName evidence="2">Uncharacterized protein</fullName>
    </submittedName>
</protein>
<name>A0AAV3U7G5_9ALTE</name>
<proteinExistence type="predicted"/>
<keyword evidence="3" id="KW-1185">Reference proteome</keyword>
<reference evidence="3" key="1">
    <citation type="journal article" date="2019" name="Int. J. Syst. Evol. Microbiol.">
        <title>The Global Catalogue of Microorganisms (GCM) 10K type strain sequencing project: providing services to taxonomists for standard genome sequencing and annotation.</title>
        <authorList>
            <consortium name="The Broad Institute Genomics Platform"/>
            <consortium name="The Broad Institute Genome Sequencing Center for Infectious Disease"/>
            <person name="Wu L."/>
            <person name="Ma J."/>
        </authorList>
    </citation>
    <scope>NUCLEOTIDE SEQUENCE [LARGE SCALE GENOMIC DNA]</scope>
    <source>
        <strain evidence="3">JCM 19134</strain>
    </source>
</reference>
<dbReference type="InterPro" id="IPR028994">
    <property type="entry name" value="Integrin_alpha_N"/>
</dbReference>
<dbReference type="RefSeq" id="WP_345426106.1">
    <property type="nucleotide sequence ID" value="NZ_BAABLX010000029.1"/>
</dbReference>
<organism evidence="2 3">
    <name type="scientific">Halioxenophilus aromaticivorans</name>
    <dbReference type="NCBI Taxonomy" id="1306992"/>
    <lineage>
        <taxon>Bacteria</taxon>
        <taxon>Pseudomonadati</taxon>
        <taxon>Pseudomonadota</taxon>
        <taxon>Gammaproteobacteria</taxon>
        <taxon>Alteromonadales</taxon>
        <taxon>Alteromonadaceae</taxon>
        <taxon>Halioxenophilus</taxon>
    </lineage>
</organism>
<gene>
    <name evidence="2" type="ORF">GCM10025791_37750</name>
</gene>
<keyword evidence="1" id="KW-0732">Signal</keyword>
<dbReference type="Proteomes" id="UP001409585">
    <property type="component" value="Unassembled WGS sequence"/>
</dbReference>
<sequence>MIKLANFTLKAAATLSAAVFSVSVCAQEFEWARTPSFSQNAHVRDIHLNDDEMYVVWDMHDGWDVSGVLAQRMTSDGAALSNDITSYYWTNWSTFSEVDHTKDTAANEGGFYYITFNTLGYILNAKMIDGSEWTVKADNSELDYDGNNTGGYPRATFRELWTDEQSIYVRGELEQSASSGTLPYLFEYDLHGNEISRTKDSNSEAFNAVKYANTINYTVDYDANTITLLNNDGSVQNAFTTLNDIQSVAYFDGLIYTTESEDSQPQGGYQLIKYTLDGDASILNSYTPEHEKTNGSKTAVTATEKGVYTFGIQYSGECCESNTYYRFATYNHYGQLERVKNMPGLFNMYDEVSILKTDEDFAYIKLGNLQYQSGIFFEYIAKIQLEEKPFTAFPGGNIHYLNRSPISNSRGKSGPMLNIVSQGLNEATSNQILYLDDMTNTYEYYYRHERFINSVIYPHLANYGAGVAYLASDVQSPDVASGYENEAVRTLLVMDGAEIEYNRKHPDAKPIKAIVIPDQNNNGKDEVGVLSELANPKSLYVEVRDPYKDSQKPLAKVSFNPNFAPKDITLVEDLNNDGKPELALLSVNKASGVNKIEIRSLDGTLIKNLWLGKNFVSHSFVEPLLNDDFTPIPSSQLGVVQSHASDDQGNRVVTMDVKSGKVIKRKALNPNYVPVKAIAIPDINNNGADEYAVLSQQNSSELSVEKIQARIDIVDTETNKTINKIWQRKNAAAFGLTAIPDQNGNQSPEIVTLVWQDSALTVKIQDSLTDELISTSKIRSIIYGYD</sequence>
<evidence type="ECO:0000313" key="3">
    <source>
        <dbReference type="Proteomes" id="UP001409585"/>
    </source>
</evidence>
<dbReference type="AlphaFoldDB" id="A0AAV3U7G5"/>
<dbReference type="SUPFAM" id="SSF69318">
    <property type="entry name" value="Integrin alpha N-terminal domain"/>
    <property type="match status" value="1"/>
</dbReference>
<feature type="chain" id="PRO_5043921046" evidence="1">
    <location>
        <begin position="27"/>
        <end position="786"/>
    </location>
</feature>
<accession>A0AAV3U7G5</accession>
<dbReference type="EMBL" id="BAABLX010000029">
    <property type="protein sequence ID" value="GAA4953244.1"/>
    <property type="molecule type" value="Genomic_DNA"/>
</dbReference>